<evidence type="ECO:0000256" key="1">
    <source>
        <dbReference type="ARBA" id="ARBA00022723"/>
    </source>
</evidence>
<evidence type="ECO:0000259" key="3">
    <source>
        <dbReference type="SMART" id="SM00849"/>
    </source>
</evidence>
<dbReference type="OrthoDB" id="5297984at2"/>
<keyword evidence="4" id="KW-0378">Hydrolase</keyword>
<evidence type="ECO:0000313" key="4">
    <source>
        <dbReference type="EMBL" id="OCX68640.1"/>
    </source>
</evidence>
<dbReference type="RefSeq" id="WP_031569680.1">
    <property type="nucleotide sequence ID" value="NZ_DAIAWO010000137.1"/>
</dbReference>
<dbReference type="Proteomes" id="UP000095008">
    <property type="component" value="Unassembled WGS sequence"/>
</dbReference>
<dbReference type="AlphaFoldDB" id="A0A1C2HY79"/>
<dbReference type="InterPro" id="IPR051682">
    <property type="entry name" value="Mito_Persulfide_Diox"/>
</dbReference>
<dbReference type="InterPro" id="IPR044528">
    <property type="entry name" value="POD-like_MBL-fold"/>
</dbReference>
<keyword evidence="1" id="KW-0479">Metal-binding</keyword>
<dbReference type="CDD" id="cd07724">
    <property type="entry name" value="POD-like_MBL-fold"/>
    <property type="match status" value="1"/>
</dbReference>
<sequence>MIFRQLCDSQKGALSYLLGDPVTREAVIIDPVPALLESFALFIQERGLILTYILQTHHEVEQMSAAEELKTATGARVLAHESNTNSQIDLRLRHGDRLYFGEESLQVLHTPGQSPCALTYHWEDRLFTGKTLLVNSTLPCPSTDDTRVLYQSITQQLMTFPGETLVYPGLETKERRLTSIEEVRRKDNWFHNQNGHREIFQKYSRLFTNSTSKSSNAVKKPGSPDEEVHRYTPDRNNPVSL</sequence>
<evidence type="ECO:0000256" key="2">
    <source>
        <dbReference type="SAM" id="MobiDB-lite"/>
    </source>
</evidence>
<dbReference type="GO" id="GO:0006749">
    <property type="term" value="P:glutathione metabolic process"/>
    <property type="evidence" value="ECO:0007669"/>
    <property type="project" value="InterPro"/>
</dbReference>
<keyword evidence="5" id="KW-1185">Reference proteome</keyword>
<dbReference type="PANTHER" id="PTHR43084:SF1">
    <property type="entry name" value="PERSULFIDE DIOXYGENASE ETHE1, MITOCHONDRIAL"/>
    <property type="match status" value="1"/>
</dbReference>
<dbReference type="EMBL" id="LWRY01000258">
    <property type="protein sequence ID" value="OCX68640.1"/>
    <property type="molecule type" value="Genomic_DNA"/>
</dbReference>
<name>A0A1C2HY79_ACITH</name>
<reference evidence="4" key="1">
    <citation type="journal article" date="2016" name="Int. J. Mol. Sci.">
        <title>Comparative genomics of the extreme acidophile Acidithiobacillus thiooxidans reveals intraspecific divergence and niche adaptation.</title>
        <authorList>
            <person name="Zhang X."/>
            <person name="Feng X."/>
            <person name="Tao J."/>
            <person name="Ma L."/>
            <person name="Xiao Y."/>
            <person name="Liang Y."/>
            <person name="Liu X."/>
            <person name="Yin H."/>
        </authorList>
    </citation>
    <scope>NUCLEOTIDE SEQUENCE [LARGE SCALE GENOMIC DNA]</scope>
    <source>
        <strain evidence="4">DXS-W</strain>
    </source>
</reference>
<feature type="region of interest" description="Disordered" evidence="2">
    <location>
        <begin position="211"/>
        <end position="241"/>
    </location>
</feature>
<organism evidence="4 5">
    <name type="scientific">Acidithiobacillus thiooxidans</name>
    <name type="common">Thiobacillus thiooxidans</name>
    <dbReference type="NCBI Taxonomy" id="930"/>
    <lineage>
        <taxon>Bacteria</taxon>
        <taxon>Pseudomonadati</taxon>
        <taxon>Pseudomonadota</taxon>
        <taxon>Acidithiobacillia</taxon>
        <taxon>Acidithiobacillales</taxon>
        <taxon>Acidithiobacillaceae</taxon>
        <taxon>Acidithiobacillus</taxon>
    </lineage>
</organism>
<dbReference type="InterPro" id="IPR001279">
    <property type="entry name" value="Metallo-B-lactamas"/>
</dbReference>
<dbReference type="Gene3D" id="3.60.15.10">
    <property type="entry name" value="Ribonuclease Z/Hydroxyacylglutathione hydrolase-like"/>
    <property type="match status" value="1"/>
</dbReference>
<gene>
    <name evidence="4" type="ORF">A6M23_17615</name>
</gene>
<dbReference type="InterPro" id="IPR036866">
    <property type="entry name" value="RibonucZ/Hydroxyglut_hydro"/>
</dbReference>
<proteinExistence type="predicted"/>
<accession>A0A1C2HY79</accession>
<dbReference type="GO" id="GO:0016787">
    <property type="term" value="F:hydrolase activity"/>
    <property type="evidence" value="ECO:0007669"/>
    <property type="project" value="UniProtKB-KW"/>
</dbReference>
<dbReference type="GO" id="GO:0070813">
    <property type="term" value="P:hydrogen sulfide metabolic process"/>
    <property type="evidence" value="ECO:0007669"/>
    <property type="project" value="TreeGrafter"/>
</dbReference>
<dbReference type="PANTHER" id="PTHR43084">
    <property type="entry name" value="PERSULFIDE DIOXYGENASE ETHE1"/>
    <property type="match status" value="1"/>
</dbReference>
<evidence type="ECO:0000313" key="5">
    <source>
        <dbReference type="Proteomes" id="UP000095008"/>
    </source>
</evidence>
<dbReference type="GeneID" id="60698000"/>
<protein>
    <submittedName>
        <fullName evidence="4">MBL fold metallo-hydrolase</fullName>
    </submittedName>
</protein>
<dbReference type="SUPFAM" id="SSF56281">
    <property type="entry name" value="Metallo-hydrolase/oxidoreductase"/>
    <property type="match status" value="1"/>
</dbReference>
<dbReference type="GO" id="GO:0046872">
    <property type="term" value="F:metal ion binding"/>
    <property type="evidence" value="ECO:0007669"/>
    <property type="project" value="UniProtKB-KW"/>
</dbReference>
<dbReference type="SMART" id="SM00849">
    <property type="entry name" value="Lactamase_B"/>
    <property type="match status" value="1"/>
</dbReference>
<feature type="domain" description="Metallo-beta-lactamase" evidence="3">
    <location>
        <begin position="12"/>
        <end position="170"/>
    </location>
</feature>
<dbReference type="GO" id="GO:0050313">
    <property type="term" value="F:sulfur dioxygenase activity"/>
    <property type="evidence" value="ECO:0007669"/>
    <property type="project" value="InterPro"/>
</dbReference>
<comment type="caution">
    <text evidence="4">The sequence shown here is derived from an EMBL/GenBank/DDBJ whole genome shotgun (WGS) entry which is preliminary data.</text>
</comment>
<feature type="compositionally biased region" description="Basic and acidic residues" evidence="2">
    <location>
        <begin position="222"/>
        <end position="233"/>
    </location>
</feature>